<evidence type="ECO:0000313" key="1">
    <source>
        <dbReference type="EMBL" id="SER17139.1"/>
    </source>
</evidence>
<sequence>MRQNCEALLRNLVKIDMAVSDLRRRSLTLERVESVATDATVRHVDQLDPEPLAVFYEAVTDETNLEPGEVIAFTEYYRVQRE</sequence>
<keyword evidence="2" id="KW-1185">Reference proteome</keyword>
<organism evidence="1 2">
    <name type="scientific">Natrinema salaciae</name>
    <dbReference type="NCBI Taxonomy" id="1186196"/>
    <lineage>
        <taxon>Archaea</taxon>
        <taxon>Methanobacteriati</taxon>
        <taxon>Methanobacteriota</taxon>
        <taxon>Stenosarchaea group</taxon>
        <taxon>Halobacteria</taxon>
        <taxon>Halobacteriales</taxon>
        <taxon>Natrialbaceae</taxon>
        <taxon>Natrinema</taxon>
    </lineage>
</organism>
<evidence type="ECO:0000313" key="2">
    <source>
        <dbReference type="Proteomes" id="UP000199114"/>
    </source>
</evidence>
<reference evidence="2" key="1">
    <citation type="submission" date="2016-10" db="EMBL/GenBank/DDBJ databases">
        <authorList>
            <person name="Varghese N."/>
            <person name="Submissions S."/>
        </authorList>
    </citation>
    <scope>NUCLEOTIDE SEQUENCE [LARGE SCALE GENOMIC DNA]</scope>
    <source>
        <strain evidence="2">DSM 25055</strain>
    </source>
</reference>
<dbReference type="Proteomes" id="UP000199114">
    <property type="component" value="Unassembled WGS sequence"/>
</dbReference>
<protein>
    <submittedName>
        <fullName evidence="1">Uncharacterized protein</fullName>
    </submittedName>
</protein>
<dbReference type="AlphaFoldDB" id="A0A1H9M0M2"/>
<accession>A0A1H9M0M2</accession>
<dbReference type="EMBL" id="FOFD01000004">
    <property type="protein sequence ID" value="SER17139.1"/>
    <property type="molecule type" value="Genomic_DNA"/>
</dbReference>
<gene>
    <name evidence="1" type="ORF">SAMN04489841_3156</name>
</gene>
<proteinExistence type="predicted"/>
<name>A0A1H9M0M2_9EURY</name>